<dbReference type="EMBL" id="KQ414855">
    <property type="protein sequence ID" value="KOC60153.1"/>
    <property type="molecule type" value="Genomic_DNA"/>
</dbReference>
<dbReference type="PANTHER" id="PTHR12209">
    <property type="entry name" value="NON-SPECIFIC SERINE/THREONINE PROTEIN KINASE"/>
    <property type="match status" value="1"/>
</dbReference>
<comment type="catalytic activity">
    <reaction evidence="10">
        <text>L-seryl-[protein] + ATP = O-phospho-L-seryl-[protein] + ADP + H(+)</text>
        <dbReference type="Rhea" id="RHEA:17989"/>
        <dbReference type="Rhea" id="RHEA-COMP:9863"/>
        <dbReference type="Rhea" id="RHEA-COMP:11604"/>
        <dbReference type="ChEBI" id="CHEBI:15378"/>
        <dbReference type="ChEBI" id="CHEBI:29999"/>
        <dbReference type="ChEBI" id="CHEBI:30616"/>
        <dbReference type="ChEBI" id="CHEBI:83421"/>
        <dbReference type="ChEBI" id="CHEBI:456216"/>
        <dbReference type="EC" id="2.7.11.1"/>
    </reaction>
</comment>
<dbReference type="OrthoDB" id="3399at2759"/>
<keyword evidence="4" id="KW-0808">Transferase</keyword>
<dbReference type="InterPro" id="IPR011009">
    <property type="entry name" value="Kinase-like_dom_sf"/>
</dbReference>
<dbReference type="STRING" id="597456.A0A0L7QNF7"/>
<dbReference type="EC" id="2.7.11.1" evidence="2"/>
<evidence type="ECO:0000256" key="3">
    <source>
        <dbReference type="ARBA" id="ARBA00022527"/>
    </source>
</evidence>
<dbReference type="GO" id="GO:0005634">
    <property type="term" value="C:nucleus"/>
    <property type="evidence" value="ECO:0007669"/>
    <property type="project" value="TreeGrafter"/>
</dbReference>
<protein>
    <recommendedName>
        <fullName evidence="2">non-specific serine/threonine protein kinase</fullName>
        <ecNumber evidence="2">2.7.11.1</ecNumber>
    </recommendedName>
</protein>
<name>A0A0L7QNF7_9HYME</name>
<evidence type="ECO:0000313" key="12">
    <source>
        <dbReference type="EMBL" id="KOC60153.1"/>
    </source>
</evidence>
<dbReference type="Proteomes" id="UP000053825">
    <property type="component" value="Unassembled WGS sequence"/>
</dbReference>
<keyword evidence="6" id="KW-0547">Nucleotide-binding</keyword>
<dbReference type="AlphaFoldDB" id="A0A0L7QNF7"/>
<keyword evidence="3" id="KW-0723">Serine/threonine-protein kinase</keyword>
<organism evidence="12 13">
    <name type="scientific">Habropoda laboriosa</name>
    <dbReference type="NCBI Taxonomy" id="597456"/>
    <lineage>
        <taxon>Eukaryota</taxon>
        <taxon>Metazoa</taxon>
        <taxon>Ecdysozoa</taxon>
        <taxon>Arthropoda</taxon>
        <taxon>Hexapoda</taxon>
        <taxon>Insecta</taxon>
        <taxon>Pterygota</taxon>
        <taxon>Neoptera</taxon>
        <taxon>Endopterygota</taxon>
        <taxon>Hymenoptera</taxon>
        <taxon>Apocrita</taxon>
        <taxon>Aculeata</taxon>
        <taxon>Apoidea</taxon>
        <taxon>Anthophila</taxon>
        <taxon>Apidae</taxon>
        <taxon>Habropoda</taxon>
    </lineage>
</organism>
<dbReference type="Gene3D" id="1.10.510.10">
    <property type="entry name" value="Transferase(Phosphotransferase) domain 1"/>
    <property type="match status" value="1"/>
</dbReference>
<feature type="domain" description="Protein kinase" evidence="11">
    <location>
        <begin position="1"/>
        <end position="234"/>
    </location>
</feature>
<dbReference type="GO" id="GO:0005829">
    <property type="term" value="C:cytosol"/>
    <property type="evidence" value="ECO:0007669"/>
    <property type="project" value="TreeGrafter"/>
</dbReference>
<dbReference type="PROSITE" id="PS00109">
    <property type="entry name" value="PROTEIN_KINASE_TYR"/>
    <property type="match status" value="1"/>
</dbReference>
<comment type="catalytic activity">
    <reaction evidence="9">
        <text>L-threonyl-[protein] + ATP = O-phospho-L-threonyl-[protein] + ADP + H(+)</text>
        <dbReference type="Rhea" id="RHEA:46608"/>
        <dbReference type="Rhea" id="RHEA-COMP:11060"/>
        <dbReference type="Rhea" id="RHEA-COMP:11605"/>
        <dbReference type="ChEBI" id="CHEBI:15378"/>
        <dbReference type="ChEBI" id="CHEBI:30013"/>
        <dbReference type="ChEBI" id="CHEBI:30616"/>
        <dbReference type="ChEBI" id="CHEBI:61977"/>
        <dbReference type="ChEBI" id="CHEBI:456216"/>
        <dbReference type="EC" id="2.7.11.1"/>
    </reaction>
</comment>
<keyword evidence="7 12" id="KW-0418">Kinase</keyword>
<dbReference type="FunFam" id="3.30.200.20:FF:000201">
    <property type="entry name" value="TP53-regulating kinase isoform X1"/>
    <property type="match status" value="1"/>
</dbReference>
<evidence type="ECO:0000256" key="9">
    <source>
        <dbReference type="ARBA" id="ARBA00047899"/>
    </source>
</evidence>
<dbReference type="PANTHER" id="PTHR12209:SF0">
    <property type="entry name" value="EKC_KEOPS COMPLEX SUBUNIT TP53RK"/>
    <property type="match status" value="1"/>
</dbReference>
<evidence type="ECO:0000256" key="4">
    <source>
        <dbReference type="ARBA" id="ARBA00022679"/>
    </source>
</evidence>
<evidence type="ECO:0000256" key="8">
    <source>
        <dbReference type="ARBA" id="ARBA00022840"/>
    </source>
</evidence>
<reference evidence="12 13" key="1">
    <citation type="submission" date="2015-07" db="EMBL/GenBank/DDBJ databases">
        <title>The genome of Habropoda laboriosa.</title>
        <authorList>
            <person name="Pan H."/>
            <person name="Kapheim K."/>
        </authorList>
    </citation>
    <scope>NUCLEOTIDE SEQUENCE [LARGE SCALE GENOMIC DNA]</scope>
    <source>
        <strain evidence="12">0110345459</strain>
    </source>
</reference>
<keyword evidence="13" id="KW-1185">Reference proteome</keyword>
<dbReference type="SUPFAM" id="SSF56112">
    <property type="entry name" value="Protein kinase-like (PK-like)"/>
    <property type="match status" value="1"/>
</dbReference>
<dbReference type="InterPro" id="IPR000719">
    <property type="entry name" value="Prot_kinase_dom"/>
</dbReference>
<evidence type="ECO:0000256" key="6">
    <source>
        <dbReference type="ARBA" id="ARBA00022741"/>
    </source>
</evidence>
<dbReference type="GO" id="GO:0005524">
    <property type="term" value="F:ATP binding"/>
    <property type="evidence" value="ECO:0007669"/>
    <property type="project" value="UniProtKB-KW"/>
</dbReference>
<evidence type="ECO:0000256" key="5">
    <source>
        <dbReference type="ARBA" id="ARBA00022694"/>
    </source>
</evidence>
<evidence type="ECO:0000259" key="11">
    <source>
        <dbReference type="PROSITE" id="PS50011"/>
    </source>
</evidence>
<keyword evidence="8" id="KW-0067">ATP-binding</keyword>
<dbReference type="InterPro" id="IPR008266">
    <property type="entry name" value="Tyr_kinase_AS"/>
</dbReference>
<dbReference type="Pfam" id="PF06293">
    <property type="entry name" value="Kdo"/>
    <property type="match status" value="1"/>
</dbReference>
<sequence length="234" mass="27008">MNNFELIAQGAEARLYKGDYLGKSTLIKERFEKKYRHTDLDTRLTKDRIRAECRAIIRAKAAGVATPAIYLANLERRCIYMEYIENATVLKDFIDKSISKKINVDRLLNFIAQGLGVLIAKLHSKNIIHGDLTTSNILLRNIDEEVDFETYDATNNFVIIDFGLAWIESSAEDKAVDMYVLERALSSAHSEIPFLFSKIFQIYQEYYTNKSQCKEVISKYREVQSRGRKRLMIG</sequence>
<evidence type="ECO:0000313" key="13">
    <source>
        <dbReference type="Proteomes" id="UP000053825"/>
    </source>
</evidence>
<accession>A0A0L7QNF7</accession>
<keyword evidence="5" id="KW-0819">tRNA processing</keyword>
<dbReference type="GO" id="GO:0000408">
    <property type="term" value="C:EKC/KEOPS complex"/>
    <property type="evidence" value="ECO:0007669"/>
    <property type="project" value="UniProtKB-ARBA"/>
</dbReference>
<evidence type="ECO:0000256" key="2">
    <source>
        <dbReference type="ARBA" id="ARBA00012513"/>
    </source>
</evidence>
<dbReference type="InterPro" id="IPR022495">
    <property type="entry name" value="Bud32"/>
</dbReference>
<dbReference type="GO" id="GO:0004674">
    <property type="term" value="F:protein serine/threonine kinase activity"/>
    <property type="evidence" value="ECO:0007669"/>
    <property type="project" value="UniProtKB-KW"/>
</dbReference>
<evidence type="ECO:0000256" key="1">
    <source>
        <dbReference type="ARBA" id="ARBA00010630"/>
    </source>
</evidence>
<comment type="similarity">
    <text evidence="1">Belongs to the protein kinase superfamily. BUD32 family.</text>
</comment>
<dbReference type="SMART" id="SM00220">
    <property type="entry name" value="S_TKc"/>
    <property type="match status" value="1"/>
</dbReference>
<dbReference type="PROSITE" id="PS50011">
    <property type="entry name" value="PROTEIN_KINASE_DOM"/>
    <property type="match status" value="1"/>
</dbReference>
<dbReference type="Gene3D" id="3.30.200.20">
    <property type="entry name" value="Phosphorylase Kinase, domain 1"/>
    <property type="match status" value="1"/>
</dbReference>
<dbReference type="GO" id="GO:0008033">
    <property type="term" value="P:tRNA processing"/>
    <property type="evidence" value="ECO:0007669"/>
    <property type="project" value="UniProtKB-KW"/>
</dbReference>
<evidence type="ECO:0000256" key="10">
    <source>
        <dbReference type="ARBA" id="ARBA00048679"/>
    </source>
</evidence>
<dbReference type="NCBIfam" id="TIGR03724">
    <property type="entry name" value="arch_bud32"/>
    <property type="match status" value="1"/>
</dbReference>
<evidence type="ECO:0000256" key="7">
    <source>
        <dbReference type="ARBA" id="ARBA00022777"/>
    </source>
</evidence>
<proteinExistence type="inferred from homology"/>
<dbReference type="GO" id="GO:0070525">
    <property type="term" value="P:tRNA threonylcarbamoyladenosine metabolic process"/>
    <property type="evidence" value="ECO:0007669"/>
    <property type="project" value="TreeGrafter"/>
</dbReference>
<gene>
    <name evidence="12" type="ORF">WH47_08143</name>
</gene>